<dbReference type="AlphaFoldDB" id="A0A1G7RVM2"/>
<reference evidence="1 2" key="1">
    <citation type="submission" date="2016-10" db="EMBL/GenBank/DDBJ databases">
        <authorList>
            <person name="de Groot N.N."/>
        </authorList>
    </citation>
    <scope>NUCLEOTIDE SEQUENCE [LARGE SCALE GENOMIC DNA]</scope>
    <source>
        <strain evidence="1 2">DSM 527</strain>
    </source>
</reference>
<name>A0A1G7RVM2_CHIFI</name>
<organism evidence="1 2">
    <name type="scientific">Chitinophaga filiformis</name>
    <name type="common">Myxococcus filiformis</name>
    <name type="synonym">Flexibacter filiformis</name>
    <dbReference type="NCBI Taxonomy" id="104663"/>
    <lineage>
        <taxon>Bacteria</taxon>
        <taxon>Pseudomonadati</taxon>
        <taxon>Bacteroidota</taxon>
        <taxon>Chitinophagia</taxon>
        <taxon>Chitinophagales</taxon>
        <taxon>Chitinophagaceae</taxon>
        <taxon>Chitinophaga</taxon>
    </lineage>
</organism>
<evidence type="ECO:0000313" key="1">
    <source>
        <dbReference type="EMBL" id="SDG14792.1"/>
    </source>
</evidence>
<sequence>MPTRKKKMLNFYFSGHNRFDSSSGESYINALQSIYTIQFAFVKKYASI</sequence>
<dbReference type="STRING" id="104663.SAMN04488121_103632"/>
<proteinExistence type="predicted"/>
<dbReference type="EMBL" id="FNBN01000003">
    <property type="protein sequence ID" value="SDG14792.1"/>
    <property type="molecule type" value="Genomic_DNA"/>
</dbReference>
<dbReference type="Proteomes" id="UP000199045">
    <property type="component" value="Unassembled WGS sequence"/>
</dbReference>
<protein>
    <submittedName>
        <fullName evidence="1">Uncharacterized protein</fullName>
    </submittedName>
</protein>
<accession>A0A1G7RVM2</accession>
<gene>
    <name evidence="1" type="ORF">SAMN04488121_103632</name>
</gene>
<evidence type="ECO:0000313" key="2">
    <source>
        <dbReference type="Proteomes" id="UP000199045"/>
    </source>
</evidence>